<dbReference type="GO" id="GO:0019871">
    <property type="term" value="F:sodium channel inhibitor activity"/>
    <property type="evidence" value="ECO:0007669"/>
    <property type="project" value="TreeGrafter"/>
</dbReference>
<evidence type="ECO:0000256" key="1">
    <source>
        <dbReference type="ARBA" id="ARBA00004251"/>
    </source>
</evidence>
<dbReference type="InterPro" id="IPR027098">
    <property type="entry name" value="Na_channel_b1/b3"/>
</dbReference>
<evidence type="ECO:0000256" key="4">
    <source>
        <dbReference type="ARBA" id="ARBA00022461"/>
    </source>
</evidence>
<dbReference type="GO" id="GO:0086005">
    <property type="term" value="P:ventricular cardiac muscle cell action potential"/>
    <property type="evidence" value="ECO:0007669"/>
    <property type="project" value="TreeGrafter"/>
</dbReference>
<dbReference type="InterPro" id="IPR007110">
    <property type="entry name" value="Ig-like_dom"/>
</dbReference>
<name>A0A7J6CBV5_9TELE</name>
<keyword evidence="4" id="KW-0894">Sodium channel</keyword>
<dbReference type="PANTHER" id="PTHR10546:SF1">
    <property type="entry name" value="SODIUM CHANNEL SUBUNIT BETA-3"/>
    <property type="match status" value="1"/>
</dbReference>
<keyword evidence="7" id="KW-0732">Signal</keyword>
<evidence type="ECO:0000256" key="19">
    <source>
        <dbReference type="ARBA" id="ARBA00049669"/>
    </source>
</evidence>
<proteinExistence type="inferred from homology"/>
<evidence type="ECO:0000256" key="7">
    <source>
        <dbReference type="ARBA" id="ARBA00022729"/>
    </source>
</evidence>
<evidence type="ECO:0000256" key="14">
    <source>
        <dbReference type="ARBA" id="ARBA00023180"/>
    </source>
</evidence>
<evidence type="ECO:0000259" key="21">
    <source>
        <dbReference type="PROSITE" id="PS50835"/>
    </source>
</evidence>
<dbReference type="GO" id="GO:0001518">
    <property type="term" value="C:voltage-gated sodium channel complex"/>
    <property type="evidence" value="ECO:0007669"/>
    <property type="project" value="InterPro"/>
</dbReference>
<comment type="subunit">
    <text evidence="19">A voltage-gated sodium (Nav) channel consists of an ion-conducting pore-forming alpha subunit functional on its own that is regulated by one or more beta subunits. Forms homodimers and homotrimers. SCN3B is non-covalently associated with alpha subunits and induces the formation of alpha subunit oligomers, including trimers. Interacts with SCN5A/Nav1.5; regulatory subunit of SCN5A/Nav1.5. Interacts with SCN7A/Nav2.1; probable regulatory subunit of SCN7A/Nav2.1. Interacts with SCN10A; regulatory subunit of SCN10A/Nav1.8. Interacts with NFASC; probably involved in targeting the sodium channels to the nodes of Ranvier.</text>
</comment>
<evidence type="ECO:0000256" key="12">
    <source>
        <dbReference type="ARBA" id="ARBA00023136"/>
    </source>
</evidence>
<keyword evidence="8" id="KW-0851">Voltage-gated channel</keyword>
<keyword evidence="5" id="KW-1003">Cell membrane</keyword>
<keyword evidence="13" id="KW-1015">Disulfide bond</keyword>
<keyword evidence="17" id="KW-0393">Immunoglobulin domain</keyword>
<evidence type="ECO:0000256" key="10">
    <source>
        <dbReference type="ARBA" id="ARBA00023053"/>
    </source>
</evidence>
<keyword evidence="12 20" id="KW-0472">Membrane</keyword>
<evidence type="ECO:0000256" key="20">
    <source>
        <dbReference type="SAM" id="Phobius"/>
    </source>
</evidence>
<dbReference type="Pfam" id="PF07686">
    <property type="entry name" value="V-set"/>
    <property type="match status" value="1"/>
</dbReference>
<comment type="subcellular location">
    <subcellularLocation>
        <location evidence="1">Cell membrane</location>
        <topology evidence="1">Single-pass type I membrane protein</topology>
    </subcellularLocation>
</comment>
<evidence type="ECO:0000256" key="11">
    <source>
        <dbReference type="ARBA" id="ARBA00023065"/>
    </source>
</evidence>
<dbReference type="InterPro" id="IPR013106">
    <property type="entry name" value="Ig_V-set"/>
</dbReference>
<keyword evidence="16" id="KW-0407">Ion channel</keyword>
<sequence>MSKCLLSKKTKTGVFILQLRRFDDGASALLMWMQKETESLRSTGLQIHERRHGTAQSASSLRRLQNGCLHLGKLDLRRRPVVRSPSMATHMRLVLHLLLLFIFAVQEVRLVCVNVASDKEATVGGVMKLTCIYCMKREEISAETKVDWFYNGSASDYKRLLIYQYNREPQEPEDARMYWKGRLTWNGSKDLQDLSISIINVSATDSGTYDCVVSRFFEFDSFKHSITEKITIELKVNMQASVDTAALYSEIMMYVLLVFLTLWLLVEMIYCYRKISKSEELAQDTVTDYLAIPSENKENPGPAVTE</sequence>
<organism evidence="22 23">
    <name type="scientific">Onychostoma macrolepis</name>
    <dbReference type="NCBI Taxonomy" id="369639"/>
    <lineage>
        <taxon>Eukaryota</taxon>
        <taxon>Metazoa</taxon>
        <taxon>Chordata</taxon>
        <taxon>Craniata</taxon>
        <taxon>Vertebrata</taxon>
        <taxon>Euteleostomi</taxon>
        <taxon>Actinopterygii</taxon>
        <taxon>Neopterygii</taxon>
        <taxon>Teleostei</taxon>
        <taxon>Ostariophysi</taxon>
        <taxon>Cypriniformes</taxon>
        <taxon>Cyprinidae</taxon>
        <taxon>Acrossocheilinae</taxon>
        <taxon>Onychostoma</taxon>
    </lineage>
</organism>
<evidence type="ECO:0000256" key="15">
    <source>
        <dbReference type="ARBA" id="ARBA00023201"/>
    </source>
</evidence>
<evidence type="ECO:0000256" key="2">
    <source>
        <dbReference type="ARBA" id="ARBA00010404"/>
    </source>
</evidence>
<comment type="caution">
    <text evidence="22">The sequence shown here is derived from an EMBL/GenBank/DDBJ whole genome shotgun (WGS) entry which is preliminary data.</text>
</comment>
<gene>
    <name evidence="22" type="ORF">G5714_015082</name>
</gene>
<reference evidence="22 23" key="1">
    <citation type="submission" date="2020-04" db="EMBL/GenBank/DDBJ databases">
        <title>Chromosome-level genome assembly of a cyprinid fish Onychostoma macrolepis by integration of Nanopore Sequencing, Bionano and Hi-C technology.</title>
        <authorList>
            <person name="Wang D."/>
        </authorList>
    </citation>
    <scope>NUCLEOTIDE SEQUENCE [LARGE SCALE GENOMIC DNA]</scope>
    <source>
        <strain evidence="22">SWU-2019</strain>
        <tissue evidence="22">Muscle</tissue>
    </source>
</reference>
<evidence type="ECO:0000256" key="13">
    <source>
        <dbReference type="ARBA" id="ARBA00023157"/>
    </source>
</evidence>
<dbReference type="PROSITE" id="PS50835">
    <property type="entry name" value="IG_LIKE"/>
    <property type="match status" value="1"/>
</dbReference>
<keyword evidence="14" id="KW-0325">Glycoprotein</keyword>
<evidence type="ECO:0000256" key="6">
    <source>
        <dbReference type="ARBA" id="ARBA00022692"/>
    </source>
</evidence>
<keyword evidence="6 20" id="KW-0812">Transmembrane</keyword>
<evidence type="ECO:0000313" key="23">
    <source>
        <dbReference type="Proteomes" id="UP000579812"/>
    </source>
</evidence>
<dbReference type="GO" id="GO:0005272">
    <property type="term" value="F:sodium channel activity"/>
    <property type="evidence" value="ECO:0007669"/>
    <property type="project" value="UniProtKB-KW"/>
</dbReference>
<feature type="domain" description="Ig-like" evidence="21">
    <location>
        <begin position="85"/>
        <end position="231"/>
    </location>
</feature>
<accession>A0A7J6CBV5</accession>
<dbReference type="AlphaFoldDB" id="A0A7J6CBV5"/>
<dbReference type="Proteomes" id="UP000579812">
    <property type="component" value="Unassembled WGS sequence"/>
</dbReference>
<evidence type="ECO:0000256" key="3">
    <source>
        <dbReference type="ARBA" id="ARBA00022448"/>
    </source>
</evidence>
<keyword evidence="15" id="KW-0739">Sodium transport</keyword>
<keyword evidence="11" id="KW-0406">Ion transport</keyword>
<evidence type="ECO:0000256" key="9">
    <source>
        <dbReference type="ARBA" id="ARBA00022989"/>
    </source>
</evidence>
<comment type="similarity">
    <text evidence="2">Belongs to the sodium channel auxiliary subunit SCN3B (TC 8.A.17) family.</text>
</comment>
<keyword evidence="23" id="KW-1185">Reference proteome</keyword>
<keyword evidence="9 20" id="KW-1133">Transmembrane helix</keyword>
<dbReference type="InterPro" id="IPR036179">
    <property type="entry name" value="Ig-like_dom_sf"/>
</dbReference>
<dbReference type="FunFam" id="2.60.40.10:FF:000375">
    <property type="entry name" value="Sodium channel beta 1 subunit"/>
    <property type="match status" value="1"/>
</dbReference>
<keyword evidence="10" id="KW-0915">Sodium</keyword>
<dbReference type="InterPro" id="IPR013783">
    <property type="entry name" value="Ig-like_fold"/>
</dbReference>
<protein>
    <recommendedName>
        <fullName evidence="18">Sodium channel regulatory subunit beta-3</fullName>
    </recommendedName>
</protein>
<evidence type="ECO:0000256" key="16">
    <source>
        <dbReference type="ARBA" id="ARBA00023303"/>
    </source>
</evidence>
<keyword evidence="3" id="KW-0813">Transport</keyword>
<dbReference type="GO" id="GO:0044325">
    <property type="term" value="F:transmembrane transporter binding"/>
    <property type="evidence" value="ECO:0007669"/>
    <property type="project" value="TreeGrafter"/>
</dbReference>
<dbReference type="EMBL" id="JAAMOB010000015">
    <property type="protein sequence ID" value="KAF4104095.1"/>
    <property type="molecule type" value="Genomic_DNA"/>
</dbReference>
<evidence type="ECO:0000256" key="8">
    <source>
        <dbReference type="ARBA" id="ARBA00022882"/>
    </source>
</evidence>
<evidence type="ECO:0000256" key="18">
    <source>
        <dbReference type="ARBA" id="ARBA00044530"/>
    </source>
</evidence>
<evidence type="ECO:0000256" key="5">
    <source>
        <dbReference type="ARBA" id="ARBA00022475"/>
    </source>
</evidence>
<dbReference type="Gene3D" id="2.60.40.10">
    <property type="entry name" value="Immunoglobulins"/>
    <property type="match status" value="1"/>
</dbReference>
<dbReference type="SUPFAM" id="SSF48726">
    <property type="entry name" value="Immunoglobulin"/>
    <property type="match status" value="1"/>
</dbReference>
<evidence type="ECO:0000313" key="22">
    <source>
        <dbReference type="EMBL" id="KAF4104095.1"/>
    </source>
</evidence>
<dbReference type="PANTHER" id="PTHR10546">
    <property type="entry name" value="SODIUM CHANNEL SUBUNIT BETA-1 AND 3"/>
    <property type="match status" value="1"/>
</dbReference>
<feature type="transmembrane region" description="Helical" evidence="20">
    <location>
        <begin position="251"/>
        <end position="272"/>
    </location>
</feature>
<evidence type="ECO:0000256" key="17">
    <source>
        <dbReference type="ARBA" id="ARBA00023319"/>
    </source>
</evidence>
<dbReference type="GO" id="GO:0086091">
    <property type="term" value="P:regulation of heart rate by cardiac conduction"/>
    <property type="evidence" value="ECO:0007669"/>
    <property type="project" value="TreeGrafter"/>
</dbReference>